<feature type="domain" description="Blue (type 1) copper" evidence="6">
    <location>
        <begin position="35"/>
        <end position="152"/>
    </location>
</feature>
<evidence type="ECO:0000256" key="4">
    <source>
        <dbReference type="ARBA" id="ARBA00023008"/>
    </source>
</evidence>
<keyword evidence="3" id="KW-0249">Electron transport</keyword>
<evidence type="ECO:0000256" key="2">
    <source>
        <dbReference type="ARBA" id="ARBA00022723"/>
    </source>
</evidence>
<dbReference type="PROSITE" id="PS00079">
    <property type="entry name" value="MULTICOPPER_OXIDASE1"/>
    <property type="match status" value="1"/>
</dbReference>
<sequence>MKTIKRILPVLLIMFMAQVVMANDTAPKVIEMDGTNQMKFTVTNIEAQPGQEITVKLTTVSDFPKAAMAHNFVLLTADADVTAVARASAKASDNEYIPADMKDQIIAYTGLAGGGETVEVTFTAPEEPGDYEYICSFPGHFAGGMKGVLTVK</sequence>
<dbReference type="PROSITE" id="PS00196">
    <property type="entry name" value="COPPER_BLUE"/>
    <property type="match status" value="1"/>
</dbReference>
<evidence type="ECO:0000256" key="5">
    <source>
        <dbReference type="SAM" id="SignalP"/>
    </source>
</evidence>
<comment type="caution">
    <text evidence="7">The sequence shown here is derived from an EMBL/GenBank/DDBJ whole genome shotgun (WGS) entry which is preliminary data.</text>
</comment>
<dbReference type="GO" id="GO:0009055">
    <property type="term" value="F:electron transfer activity"/>
    <property type="evidence" value="ECO:0007669"/>
    <property type="project" value="InterPro"/>
</dbReference>
<reference evidence="7 8" key="1">
    <citation type="submission" date="2020-02" db="EMBL/GenBank/DDBJ databases">
        <title>Aliifodinibius halophilus 2W32, complete genome.</title>
        <authorList>
            <person name="Li Y."/>
            <person name="Wu S."/>
        </authorList>
    </citation>
    <scope>NUCLEOTIDE SEQUENCE [LARGE SCALE GENOMIC DNA]</scope>
    <source>
        <strain evidence="7 8">2W32</strain>
    </source>
</reference>
<evidence type="ECO:0000313" key="8">
    <source>
        <dbReference type="Proteomes" id="UP000479132"/>
    </source>
</evidence>
<dbReference type="RefSeq" id="WP_165268871.1">
    <property type="nucleotide sequence ID" value="NZ_JAALLS010000012.1"/>
</dbReference>
<dbReference type="InterPro" id="IPR033138">
    <property type="entry name" value="Cu_oxidase_CS"/>
</dbReference>
<name>A0A6M1T3Y7_9BACT</name>
<keyword evidence="2" id="KW-0479">Metal-binding</keyword>
<evidence type="ECO:0000259" key="6">
    <source>
        <dbReference type="Pfam" id="PF00127"/>
    </source>
</evidence>
<feature type="chain" id="PRO_5026850644" evidence="5">
    <location>
        <begin position="23"/>
        <end position="152"/>
    </location>
</feature>
<dbReference type="SUPFAM" id="SSF49503">
    <property type="entry name" value="Cupredoxins"/>
    <property type="match status" value="1"/>
</dbReference>
<evidence type="ECO:0000313" key="7">
    <source>
        <dbReference type="EMBL" id="NGP88787.1"/>
    </source>
</evidence>
<dbReference type="Pfam" id="PF00127">
    <property type="entry name" value="Copper-bind"/>
    <property type="match status" value="1"/>
</dbReference>
<accession>A0A6M1T3Y7</accession>
<keyword evidence="5" id="KW-0732">Signal</keyword>
<keyword evidence="8" id="KW-1185">Reference proteome</keyword>
<keyword evidence="4" id="KW-0186">Copper</keyword>
<dbReference type="InterPro" id="IPR000923">
    <property type="entry name" value="BlueCu_1"/>
</dbReference>
<protein>
    <submittedName>
        <fullName evidence="7">Azurin</fullName>
    </submittedName>
</protein>
<gene>
    <name evidence="7" type="ORF">G3569_10495</name>
</gene>
<dbReference type="Gene3D" id="2.60.40.420">
    <property type="entry name" value="Cupredoxins - blue copper proteins"/>
    <property type="match status" value="1"/>
</dbReference>
<organism evidence="7 8">
    <name type="scientific">Fodinibius halophilus</name>
    <dbReference type="NCBI Taxonomy" id="1736908"/>
    <lineage>
        <taxon>Bacteria</taxon>
        <taxon>Pseudomonadati</taxon>
        <taxon>Balneolota</taxon>
        <taxon>Balneolia</taxon>
        <taxon>Balneolales</taxon>
        <taxon>Balneolaceae</taxon>
        <taxon>Fodinibius</taxon>
    </lineage>
</organism>
<keyword evidence="1" id="KW-0813">Transport</keyword>
<dbReference type="InterPro" id="IPR008972">
    <property type="entry name" value="Cupredoxin"/>
</dbReference>
<dbReference type="Proteomes" id="UP000479132">
    <property type="component" value="Unassembled WGS sequence"/>
</dbReference>
<evidence type="ECO:0000256" key="1">
    <source>
        <dbReference type="ARBA" id="ARBA00022448"/>
    </source>
</evidence>
<dbReference type="GO" id="GO:0005507">
    <property type="term" value="F:copper ion binding"/>
    <property type="evidence" value="ECO:0007669"/>
    <property type="project" value="InterPro"/>
</dbReference>
<dbReference type="PANTHER" id="PTHR38439">
    <property type="entry name" value="AURACYANIN-B"/>
    <property type="match status" value="1"/>
</dbReference>
<dbReference type="EMBL" id="JAALLS010000012">
    <property type="protein sequence ID" value="NGP88787.1"/>
    <property type="molecule type" value="Genomic_DNA"/>
</dbReference>
<dbReference type="InterPro" id="IPR050845">
    <property type="entry name" value="Cu-binding_ET"/>
</dbReference>
<proteinExistence type="predicted"/>
<dbReference type="PANTHER" id="PTHR38439:SF2">
    <property type="entry name" value="OUTER MEMBRANE PROTEIN H.8"/>
    <property type="match status" value="1"/>
</dbReference>
<dbReference type="AlphaFoldDB" id="A0A6M1T3Y7"/>
<evidence type="ECO:0000256" key="3">
    <source>
        <dbReference type="ARBA" id="ARBA00022982"/>
    </source>
</evidence>
<feature type="signal peptide" evidence="5">
    <location>
        <begin position="1"/>
        <end position="22"/>
    </location>
</feature>
<dbReference type="InterPro" id="IPR028871">
    <property type="entry name" value="BlueCu_1_BS"/>
</dbReference>